<comment type="similarity">
    <text evidence="5">In the N-terminal section; belongs to the long-chain O-acyltransferase family.</text>
</comment>
<dbReference type="Pfam" id="PF03007">
    <property type="entry name" value="WS_DGAT_cat"/>
    <property type="match status" value="1"/>
</dbReference>
<evidence type="ECO:0000313" key="11">
    <source>
        <dbReference type="EMBL" id="CEM46947.1"/>
    </source>
</evidence>
<accession>A0A0G4HRM3</accession>
<evidence type="ECO:0000256" key="6">
    <source>
        <dbReference type="ARBA" id="ARBA00047604"/>
    </source>
</evidence>
<evidence type="ECO:0000256" key="7">
    <source>
        <dbReference type="ARBA" id="ARBA00048109"/>
    </source>
</evidence>
<comment type="catalytic activity">
    <reaction evidence="7">
        <text>an acyl-CoA + a 1,2-diacyl-sn-glycerol = a triacyl-sn-glycerol + CoA</text>
        <dbReference type="Rhea" id="RHEA:10868"/>
        <dbReference type="ChEBI" id="CHEBI:17815"/>
        <dbReference type="ChEBI" id="CHEBI:57287"/>
        <dbReference type="ChEBI" id="CHEBI:58342"/>
        <dbReference type="ChEBI" id="CHEBI:64615"/>
        <dbReference type="EC" id="2.3.1.20"/>
    </reaction>
</comment>
<dbReference type="GO" id="GO:0047196">
    <property type="term" value="F:long-chain-alcohol O-fatty-acyltransferase activity"/>
    <property type="evidence" value="ECO:0007669"/>
    <property type="project" value="UniProtKB-EC"/>
</dbReference>
<sequence>MSVPTPDADGLYKRKLSGTSLFLAKGAMPEELNYGDPIVSTLLWSTQKFEVARVVSDMQKLADGFVRMHSVPEGNRWKKVEGWTSAENVKEIQVSSEEEIWEFVEAKKTESMSNPAHPWWEVFILNSSSSRSLALFRVHHAIGDGISLTAIFCQILCGEDGMPIGLEAIGKLSGSSSSSSSSPRRKKETQYGIGTALSAIAKIPKVAMVPKGPFDTETAYLGPAPERRKAESSGKRKTVMLPSFSLEAVKKIAKSSEVPEGVTINDVLLSGFTGMLRRYCEFMGDDLFQYGSGDRSCCCGTTFNSRALVAFAMPRSPDELRDPEDALRNAFTFISCPLAVLAKKPLQRLTLTAASVDALKRSGEAFTAFNIQSFAQKTLPEAEVKKTGVGLLSRHTCVFSNVPGPQFPVWAFGNAVDEPGFIYPNVCQQVALVSYNGRICGNVCLDPEVVERSDVLGAFLLEEMQELAGEVGVPPESVLFSKDDPAAAMLEKLVASRKETVKYETVARPVAAAAVVAEGEGEGEGLRSRLGKSGAEGAGVDA</sequence>
<comment type="catalytic activity">
    <reaction evidence="6">
        <text>a long chain fatty alcohol + a fatty acyl-CoA = a long-chain alcohol wax ester + CoA</text>
        <dbReference type="Rhea" id="RHEA:38443"/>
        <dbReference type="ChEBI" id="CHEBI:17135"/>
        <dbReference type="ChEBI" id="CHEBI:57287"/>
        <dbReference type="ChEBI" id="CHEBI:77636"/>
        <dbReference type="ChEBI" id="CHEBI:235323"/>
        <dbReference type="EC" id="2.3.1.75"/>
    </reaction>
</comment>
<evidence type="ECO:0000259" key="9">
    <source>
        <dbReference type="Pfam" id="PF03007"/>
    </source>
</evidence>
<dbReference type="EMBL" id="CDMZ01003596">
    <property type="protein sequence ID" value="CEM46947.1"/>
    <property type="molecule type" value="Genomic_DNA"/>
</dbReference>
<comment type="pathway">
    <text evidence="2">Lipid metabolism.</text>
</comment>
<feature type="domain" description="O-acyltransferase WSD1 C-terminal" evidence="10">
    <location>
        <begin position="329"/>
        <end position="467"/>
    </location>
</feature>
<dbReference type="GO" id="GO:0004144">
    <property type="term" value="F:diacylglycerol O-acyltransferase activity"/>
    <property type="evidence" value="ECO:0007669"/>
    <property type="project" value="UniProtKB-EC"/>
</dbReference>
<comment type="pathway">
    <text evidence="1">Glycerolipid metabolism; triacylglycerol biosynthesis.</text>
</comment>
<dbReference type="InterPro" id="IPR009721">
    <property type="entry name" value="O-acyltransferase_WSD1_C"/>
</dbReference>
<evidence type="ECO:0000256" key="8">
    <source>
        <dbReference type="SAM" id="MobiDB-lite"/>
    </source>
</evidence>
<evidence type="ECO:0000256" key="2">
    <source>
        <dbReference type="ARBA" id="ARBA00005189"/>
    </source>
</evidence>
<dbReference type="InterPro" id="IPR045034">
    <property type="entry name" value="O-acyltransferase_WSD1-like"/>
</dbReference>
<evidence type="ECO:0000256" key="4">
    <source>
        <dbReference type="ARBA" id="ARBA00023315"/>
    </source>
</evidence>
<feature type="region of interest" description="Disordered" evidence="8">
    <location>
        <begin position="519"/>
        <end position="542"/>
    </location>
</feature>
<dbReference type="InterPro" id="IPR004255">
    <property type="entry name" value="O-acyltransferase_WSD1_N"/>
</dbReference>
<evidence type="ECO:0000259" key="10">
    <source>
        <dbReference type="Pfam" id="PF06974"/>
    </source>
</evidence>
<dbReference type="SUPFAM" id="SSF52777">
    <property type="entry name" value="CoA-dependent acyltransferases"/>
    <property type="match status" value="1"/>
</dbReference>
<dbReference type="PANTHER" id="PTHR31650">
    <property type="entry name" value="O-ACYLTRANSFERASE (WSD1-LIKE) FAMILY PROTEIN"/>
    <property type="match status" value="1"/>
</dbReference>
<keyword evidence="3" id="KW-0808">Transferase</keyword>
<feature type="domain" description="O-acyltransferase WSD1-like N-terminal" evidence="9">
    <location>
        <begin position="97"/>
        <end position="267"/>
    </location>
</feature>
<dbReference type="PANTHER" id="PTHR31650:SF1">
    <property type="entry name" value="WAX ESTER SYNTHASE_DIACYLGLYCEROL ACYLTRANSFERASE 4-RELATED"/>
    <property type="match status" value="1"/>
</dbReference>
<dbReference type="Pfam" id="PF06974">
    <property type="entry name" value="WS_DGAT_C"/>
    <property type="match status" value="1"/>
</dbReference>
<name>A0A0G4HRM3_9ALVE</name>
<dbReference type="VEuPathDB" id="CryptoDB:Cvel_8101"/>
<dbReference type="AlphaFoldDB" id="A0A0G4HRM3"/>
<organism evidence="11">
    <name type="scientific">Chromera velia CCMP2878</name>
    <dbReference type="NCBI Taxonomy" id="1169474"/>
    <lineage>
        <taxon>Eukaryota</taxon>
        <taxon>Sar</taxon>
        <taxon>Alveolata</taxon>
        <taxon>Colpodellida</taxon>
        <taxon>Chromeraceae</taxon>
        <taxon>Chromera</taxon>
    </lineage>
</organism>
<evidence type="ECO:0000256" key="5">
    <source>
        <dbReference type="ARBA" id="ARBA00024360"/>
    </source>
</evidence>
<protein>
    <submittedName>
        <fullName evidence="11">Uncharacterized protein</fullName>
    </submittedName>
</protein>
<reference evidence="11" key="1">
    <citation type="submission" date="2014-11" db="EMBL/GenBank/DDBJ databases">
        <authorList>
            <person name="Otto D Thomas"/>
            <person name="Naeem Raeece"/>
        </authorList>
    </citation>
    <scope>NUCLEOTIDE SEQUENCE</scope>
</reference>
<dbReference type="UniPathway" id="UPA00282"/>
<evidence type="ECO:0000256" key="3">
    <source>
        <dbReference type="ARBA" id="ARBA00022679"/>
    </source>
</evidence>
<dbReference type="GO" id="GO:0005886">
    <property type="term" value="C:plasma membrane"/>
    <property type="evidence" value="ECO:0007669"/>
    <property type="project" value="TreeGrafter"/>
</dbReference>
<proteinExistence type="inferred from homology"/>
<gene>
    <name evidence="11" type="ORF">Cvel_8101</name>
</gene>
<dbReference type="GO" id="GO:0019432">
    <property type="term" value="P:triglyceride biosynthetic process"/>
    <property type="evidence" value="ECO:0007669"/>
    <property type="project" value="UniProtKB-UniPathway"/>
</dbReference>
<keyword evidence="4" id="KW-0012">Acyltransferase</keyword>
<dbReference type="PhylomeDB" id="A0A0G4HRM3"/>
<evidence type="ECO:0000256" key="1">
    <source>
        <dbReference type="ARBA" id="ARBA00004771"/>
    </source>
</evidence>